<feature type="region of interest" description="Disordered" evidence="1">
    <location>
        <begin position="79"/>
        <end position="98"/>
    </location>
</feature>
<dbReference type="Pfam" id="PF14062">
    <property type="entry name" value="DUF4253"/>
    <property type="match status" value="1"/>
</dbReference>
<evidence type="ECO:0000313" key="4">
    <source>
        <dbReference type="Proteomes" id="UP000271626"/>
    </source>
</evidence>
<protein>
    <recommendedName>
        <fullName evidence="2">DUF4253 domain-containing protein</fullName>
    </recommendedName>
</protein>
<dbReference type="EMBL" id="LR131273">
    <property type="protein sequence ID" value="VDR39105.1"/>
    <property type="molecule type" value="Genomic_DNA"/>
</dbReference>
<accession>A0A3P8L2J5</accession>
<sequence>MFSATPGDLPEAGATEIAGIDLPRGRTVAGSGGDGRAVAWISEDVLTADELGDLVRRLAGVFDRTGLWPVQVPKQYMGSDPDVPWREGRPEPPVTEIPDPLDVVLRYAAEDAAAIDDDDDDPTSPPPVTGLAPVQRGPDPQAGELDAPEDGALLLVPVARPADVPAALGWDGAVNADLDAGDVTAVVRSWEDRFGAVLLSLGLDTMSLQVTRRPETRAQLDALAYEHYAFCSDNYSHDVFSSYRTGLSEWRRWDFWWD</sequence>
<name>A0A3P8L2J5_TSUPA</name>
<gene>
    <name evidence="3" type="ORF">NCTC10741_02241</name>
</gene>
<feature type="domain" description="DUF4253" evidence="2">
    <location>
        <begin position="153"/>
        <end position="258"/>
    </location>
</feature>
<evidence type="ECO:0000259" key="2">
    <source>
        <dbReference type="Pfam" id="PF14062"/>
    </source>
</evidence>
<proteinExistence type="predicted"/>
<feature type="region of interest" description="Disordered" evidence="1">
    <location>
        <begin position="113"/>
        <end position="147"/>
    </location>
</feature>
<organism evidence="3 4">
    <name type="scientific">Tsukamurella paurometabola</name>
    <name type="common">Corynebacterium paurometabolum</name>
    <dbReference type="NCBI Taxonomy" id="2061"/>
    <lineage>
        <taxon>Bacteria</taxon>
        <taxon>Bacillati</taxon>
        <taxon>Actinomycetota</taxon>
        <taxon>Actinomycetes</taxon>
        <taxon>Mycobacteriales</taxon>
        <taxon>Tsukamurellaceae</taxon>
        <taxon>Tsukamurella</taxon>
    </lineage>
</organism>
<dbReference type="InterPro" id="IPR025349">
    <property type="entry name" value="DUF4253"/>
</dbReference>
<feature type="compositionally biased region" description="Acidic residues" evidence="1">
    <location>
        <begin position="113"/>
        <end position="122"/>
    </location>
</feature>
<evidence type="ECO:0000313" key="3">
    <source>
        <dbReference type="EMBL" id="VDR39105.1"/>
    </source>
</evidence>
<reference evidence="3 4" key="1">
    <citation type="submission" date="2018-12" db="EMBL/GenBank/DDBJ databases">
        <authorList>
            <consortium name="Pathogen Informatics"/>
        </authorList>
    </citation>
    <scope>NUCLEOTIDE SEQUENCE [LARGE SCALE GENOMIC DNA]</scope>
    <source>
        <strain evidence="3 4">NCTC10741</strain>
    </source>
</reference>
<dbReference type="RefSeq" id="WP_164711581.1">
    <property type="nucleotide sequence ID" value="NZ_CP085954.1"/>
</dbReference>
<dbReference type="Proteomes" id="UP000271626">
    <property type="component" value="Chromosome"/>
</dbReference>
<dbReference type="AlphaFoldDB" id="A0A3P8L2J5"/>
<evidence type="ECO:0000256" key="1">
    <source>
        <dbReference type="SAM" id="MobiDB-lite"/>
    </source>
</evidence>